<dbReference type="InterPro" id="IPR001315">
    <property type="entry name" value="CARD"/>
</dbReference>
<dbReference type="InterPro" id="IPR011029">
    <property type="entry name" value="DEATH-like_dom_sf"/>
</dbReference>
<dbReference type="PROSITE" id="PS50209">
    <property type="entry name" value="CARD"/>
    <property type="match status" value="1"/>
</dbReference>
<dbReference type="Pfam" id="PF00619">
    <property type="entry name" value="CARD"/>
    <property type="match status" value="1"/>
</dbReference>
<dbReference type="SUPFAM" id="SSF47986">
    <property type="entry name" value="DEATH domain"/>
    <property type="match status" value="1"/>
</dbReference>
<protein>
    <recommendedName>
        <fullName evidence="3">CARD domain-containing protein</fullName>
    </recommendedName>
</protein>
<evidence type="ECO:0000259" key="3">
    <source>
        <dbReference type="PROSITE" id="PS50209"/>
    </source>
</evidence>
<evidence type="ECO:0000256" key="2">
    <source>
        <dbReference type="SAM" id="MobiDB-lite"/>
    </source>
</evidence>
<dbReference type="Gene3D" id="1.10.533.10">
    <property type="entry name" value="Death Domain, Fas"/>
    <property type="match status" value="1"/>
</dbReference>
<dbReference type="AlphaFoldDB" id="A0A6J8B3R3"/>
<evidence type="ECO:0000313" key="5">
    <source>
        <dbReference type="Proteomes" id="UP000507470"/>
    </source>
</evidence>
<sequence length="445" mass="50901">MGSVDEETLWKHWMYLKNELHVEDLLVDLVKSGVFTEHQQNEILHVSPNTRQMKAEKFLKVLIQSGEKGFDVFCEILRRNSDNRYQAVINKLNISNTPVEATGASSIAAPVNNNVQFRPESSASAASSTSLCSLPSHDGETGEKNIKQNKSARRAWRSDASIAGSETARQPMATQNQENLDVSTLTQNTNRVVNNDEPQGAASISGQLNDRQNSNIDMQVLEQELLRLAPTIADVFHRISQSTAQVPVSEEDIKKVREDNERLRKTNRTLIEKLNIFQQRIIRLQLENKNLREEGEGANEAKKDLEDKANELDAIEKRIENQKIALEEKEKELKVQLMKIEEIENNMSKQRNKIQELHTLYDEGVEESCKQQDEIQKLQEEKEVQDAQIGQLEYKQKLSNERMKDLEDRLEQLEIGGRNRRGIGLRRSNPRAATKRMLGMMSDYN</sequence>
<dbReference type="EMBL" id="CACVKT020002575">
    <property type="protein sequence ID" value="CAC5378452.1"/>
    <property type="molecule type" value="Genomic_DNA"/>
</dbReference>
<keyword evidence="5" id="KW-1185">Reference proteome</keyword>
<name>A0A6J8B3R3_MYTCO</name>
<accession>A0A6J8B3R3</accession>
<evidence type="ECO:0000313" key="4">
    <source>
        <dbReference type="EMBL" id="CAC5378452.1"/>
    </source>
</evidence>
<feature type="coiled-coil region" evidence="1">
    <location>
        <begin position="253"/>
        <end position="416"/>
    </location>
</feature>
<dbReference type="OrthoDB" id="6130416at2759"/>
<reference evidence="4 5" key="1">
    <citation type="submission" date="2020-06" db="EMBL/GenBank/DDBJ databases">
        <authorList>
            <person name="Li R."/>
            <person name="Bekaert M."/>
        </authorList>
    </citation>
    <scope>NUCLEOTIDE SEQUENCE [LARGE SCALE GENOMIC DNA]</scope>
    <source>
        <strain evidence="5">wild</strain>
    </source>
</reference>
<gene>
    <name evidence="4" type="ORF">MCOR_14655</name>
</gene>
<dbReference type="CDD" id="cd01671">
    <property type="entry name" value="CARD"/>
    <property type="match status" value="1"/>
</dbReference>
<keyword evidence="1" id="KW-0175">Coiled coil</keyword>
<dbReference type="GO" id="GO:0042981">
    <property type="term" value="P:regulation of apoptotic process"/>
    <property type="evidence" value="ECO:0007669"/>
    <property type="project" value="InterPro"/>
</dbReference>
<feature type="compositionally biased region" description="Low complexity" evidence="2">
    <location>
        <begin position="121"/>
        <end position="136"/>
    </location>
</feature>
<dbReference type="Proteomes" id="UP000507470">
    <property type="component" value="Unassembled WGS sequence"/>
</dbReference>
<feature type="region of interest" description="Disordered" evidence="2">
    <location>
        <begin position="119"/>
        <end position="144"/>
    </location>
</feature>
<evidence type="ECO:0000256" key="1">
    <source>
        <dbReference type="SAM" id="Coils"/>
    </source>
</evidence>
<organism evidence="4 5">
    <name type="scientific">Mytilus coruscus</name>
    <name type="common">Sea mussel</name>
    <dbReference type="NCBI Taxonomy" id="42192"/>
    <lineage>
        <taxon>Eukaryota</taxon>
        <taxon>Metazoa</taxon>
        <taxon>Spiralia</taxon>
        <taxon>Lophotrochozoa</taxon>
        <taxon>Mollusca</taxon>
        <taxon>Bivalvia</taxon>
        <taxon>Autobranchia</taxon>
        <taxon>Pteriomorphia</taxon>
        <taxon>Mytilida</taxon>
        <taxon>Mytiloidea</taxon>
        <taxon>Mytilidae</taxon>
        <taxon>Mytilinae</taxon>
        <taxon>Mytilus</taxon>
    </lineage>
</organism>
<proteinExistence type="predicted"/>
<feature type="domain" description="CARD" evidence="3">
    <location>
        <begin position="1"/>
        <end position="92"/>
    </location>
</feature>